<organism evidence="7 8">
    <name type="scientific">Vibrio gelatinilyticus</name>
    <dbReference type="NCBI Taxonomy" id="2893468"/>
    <lineage>
        <taxon>Bacteria</taxon>
        <taxon>Pseudomonadati</taxon>
        <taxon>Pseudomonadota</taxon>
        <taxon>Gammaproteobacteria</taxon>
        <taxon>Vibrionales</taxon>
        <taxon>Vibrionaceae</taxon>
        <taxon>Vibrio</taxon>
    </lineage>
</organism>
<dbReference type="EMBL" id="JAJNNZ010000005">
    <property type="protein sequence ID" value="MCJ2376913.1"/>
    <property type="molecule type" value="Genomic_DNA"/>
</dbReference>
<feature type="domain" description="HTH merR-type" evidence="6">
    <location>
        <begin position="1"/>
        <end position="69"/>
    </location>
</feature>
<dbReference type="GO" id="GO:0006979">
    <property type="term" value="P:response to oxidative stress"/>
    <property type="evidence" value="ECO:0007669"/>
    <property type="project" value="InterPro"/>
</dbReference>
<dbReference type="CDD" id="cd01110">
    <property type="entry name" value="HTH_SoxR"/>
    <property type="match status" value="1"/>
</dbReference>
<dbReference type="InterPro" id="IPR010211">
    <property type="entry name" value="Redox-sen_tscrpt-act_SoxR"/>
</dbReference>
<dbReference type="PROSITE" id="PS50937">
    <property type="entry name" value="HTH_MERR_2"/>
    <property type="match status" value="1"/>
</dbReference>
<dbReference type="AlphaFoldDB" id="A0A9X1WD18"/>
<dbReference type="PROSITE" id="PS00552">
    <property type="entry name" value="HTH_MERR_1"/>
    <property type="match status" value="1"/>
</dbReference>
<evidence type="ECO:0000256" key="4">
    <source>
        <dbReference type="ARBA" id="ARBA00023014"/>
    </source>
</evidence>
<evidence type="ECO:0000313" key="8">
    <source>
        <dbReference type="Proteomes" id="UP001139488"/>
    </source>
</evidence>
<evidence type="ECO:0000256" key="2">
    <source>
        <dbReference type="ARBA" id="ARBA00022714"/>
    </source>
</evidence>
<accession>A0A9X1WD18</accession>
<protein>
    <recommendedName>
        <fullName evidence="1">Redox-sensitive transcriptional activator SoxR</fullName>
    </recommendedName>
</protein>
<evidence type="ECO:0000313" key="7">
    <source>
        <dbReference type="EMBL" id="MCJ2376913.1"/>
    </source>
</evidence>
<dbReference type="PANTHER" id="PTHR30204:SF0">
    <property type="entry name" value="REDOX-SENSITIVE TRANSCRIPTIONAL ACTIVATOR SOXR"/>
    <property type="match status" value="1"/>
</dbReference>
<dbReference type="InterPro" id="IPR047057">
    <property type="entry name" value="MerR_fam"/>
</dbReference>
<keyword evidence="2" id="KW-0479">Metal-binding</keyword>
<name>A0A9X1WD18_9VIBR</name>
<comment type="caution">
    <text evidence="7">The sequence shown here is derived from an EMBL/GenBank/DDBJ whole genome shotgun (WGS) entry which is preliminary data.</text>
</comment>
<proteinExistence type="predicted"/>
<dbReference type="GO" id="GO:0046872">
    <property type="term" value="F:metal ion binding"/>
    <property type="evidence" value="ECO:0007669"/>
    <property type="project" value="UniProtKB-KW"/>
</dbReference>
<keyword evidence="3" id="KW-0408">Iron</keyword>
<dbReference type="InterPro" id="IPR000551">
    <property type="entry name" value="MerR-type_HTH_dom"/>
</dbReference>
<sequence>MLSIGQVAKRADVAVSAIHFWERKQLISSTRNAGNQRQYSSDILRRIAVIKIAQQVGLTLEEIKEAMSVLPLNKAPTKQQWAKMSRQWHGTLQARIDNLQKLSGQLDHCIGCGCLSMKSCELYNPEDKLSEKGSGPQLW</sequence>
<dbReference type="SUPFAM" id="SSF46955">
    <property type="entry name" value="Putative DNA-binding domain"/>
    <property type="match status" value="1"/>
</dbReference>
<dbReference type="PRINTS" id="PR00040">
    <property type="entry name" value="HTHMERR"/>
</dbReference>
<evidence type="ECO:0000256" key="3">
    <source>
        <dbReference type="ARBA" id="ARBA00023004"/>
    </source>
</evidence>
<dbReference type="RefSeq" id="WP_244356833.1">
    <property type="nucleotide sequence ID" value="NZ_JAJNNZ010000005.1"/>
</dbReference>
<dbReference type="GO" id="GO:0003700">
    <property type="term" value="F:DNA-binding transcription factor activity"/>
    <property type="evidence" value="ECO:0007669"/>
    <property type="project" value="InterPro"/>
</dbReference>
<reference evidence="7" key="1">
    <citation type="submission" date="2021-11" db="EMBL/GenBank/DDBJ databases">
        <title>Vibrio ZSDE26 sp. nov. and Vibrio ZSDZ34 sp. nov., isolated from coastal seawater in Qingdao.</title>
        <authorList>
            <person name="Zhang P."/>
        </authorList>
    </citation>
    <scope>NUCLEOTIDE SEQUENCE</scope>
    <source>
        <strain evidence="7">ZSDZ34</strain>
    </source>
</reference>
<dbReference type="Gene3D" id="1.10.1660.10">
    <property type="match status" value="1"/>
</dbReference>
<dbReference type="Proteomes" id="UP001139488">
    <property type="component" value="Unassembled WGS sequence"/>
</dbReference>
<keyword evidence="5" id="KW-0238">DNA-binding</keyword>
<keyword evidence="2" id="KW-0001">2Fe-2S</keyword>
<dbReference type="PANTHER" id="PTHR30204">
    <property type="entry name" value="REDOX-CYCLING DRUG-SENSING TRANSCRIPTIONAL ACTIVATOR SOXR"/>
    <property type="match status" value="1"/>
</dbReference>
<evidence type="ECO:0000256" key="1">
    <source>
        <dbReference type="ARBA" id="ARBA00014474"/>
    </source>
</evidence>
<evidence type="ECO:0000259" key="6">
    <source>
        <dbReference type="PROSITE" id="PS50937"/>
    </source>
</evidence>
<dbReference type="InterPro" id="IPR009061">
    <property type="entry name" value="DNA-bd_dom_put_sf"/>
</dbReference>
<dbReference type="GO" id="GO:0051537">
    <property type="term" value="F:2 iron, 2 sulfur cluster binding"/>
    <property type="evidence" value="ECO:0007669"/>
    <property type="project" value="UniProtKB-KW"/>
</dbReference>
<dbReference type="SMART" id="SM00422">
    <property type="entry name" value="HTH_MERR"/>
    <property type="match status" value="1"/>
</dbReference>
<keyword evidence="8" id="KW-1185">Reference proteome</keyword>
<dbReference type="NCBIfam" id="TIGR01950">
    <property type="entry name" value="SoxR"/>
    <property type="match status" value="1"/>
</dbReference>
<dbReference type="Pfam" id="PF13411">
    <property type="entry name" value="MerR_1"/>
    <property type="match status" value="1"/>
</dbReference>
<evidence type="ECO:0000256" key="5">
    <source>
        <dbReference type="ARBA" id="ARBA00023125"/>
    </source>
</evidence>
<gene>
    <name evidence="7" type="primary">soxR</name>
    <name evidence="7" type="ORF">LNL84_08695</name>
</gene>
<dbReference type="GO" id="GO:0003677">
    <property type="term" value="F:DNA binding"/>
    <property type="evidence" value="ECO:0007669"/>
    <property type="project" value="UniProtKB-KW"/>
</dbReference>
<keyword evidence="4" id="KW-0411">Iron-sulfur</keyword>